<dbReference type="AlphaFoldDB" id="A0A235FB04"/>
<dbReference type="RefSeq" id="WP_094250440.1">
    <property type="nucleotide sequence ID" value="NZ_JBHLXL010000001.1"/>
</dbReference>
<organism evidence="1 2">
    <name type="scientific">Fictibacillus aquaticus</name>
    <dbReference type="NCBI Taxonomy" id="2021314"/>
    <lineage>
        <taxon>Bacteria</taxon>
        <taxon>Bacillati</taxon>
        <taxon>Bacillota</taxon>
        <taxon>Bacilli</taxon>
        <taxon>Bacillales</taxon>
        <taxon>Fictibacillaceae</taxon>
        <taxon>Fictibacillus</taxon>
    </lineage>
</organism>
<protein>
    <submittedName>
        <fullName evidence="1">Uncharacterized protein</fullName>
    </submittedName>
</protein>
<name>A0A235FB04_9BACL</name>
<accession>A0A235FB04</accession>
<dbReference type="EMBL" id="NOII01000001">
    <property type="protein sequence ID" value="OYD58478.1"/>
    <property type="molecule type" value="Genomic_DNA"/>
</dbReference>
<evidence type="ECO:0000313" key="1">
    <source>
        <dbReference type="EMBL" id="OYD58478.1"/>
    </source>
</evidence>
<keyword evidence="2" id="KW-1185">Reference proteome</keyword>
<sequence>MPTNISLKIKENHGGEEVVTTRQFTIEDISLDQFNQLMVATKDIIHQLKDDHALKAVIDNIFSGIEDENNELAMDLVNHLVNSFETLAVSMPEQATRLLSILSGIDANVLKGQKLMTVLDVYDAVIEENDVERLMTRVKKSLALTAAKINFQNFMKKVTGKTSA</sequence>
<evidence type="ECO:0000313" key="2">
    <source>
        <dbReference type="Proteomes" id="UP000215059"/>
    </source>
</evidence>
<gene>
    <name evidence="1" type="ORF">CGZ90_00835</name>
</gene>
<comment type="caution">
    <text evidence="1">The sequence shown here is derived from an EMBL/GenBank/DDBJ whole genome shotgun (WGS) entry which is preliminary data.</text>
</comment>
<dbReference type="Proteomes" id="UP000215059">
    <property type="component" value="Unassembled WGS sequence"/>
</dbReference>
<dbReference type="OrthoDB" id="2949198at2"/>
<reference evidence="1 2" key="1">
    <citation type="submission" date="2017-07" db="EMBL/GenBank/DDBJ databases">
        <title>Fictibacillus sp. nov. GDSW-R2A3 Genome sequencing and assembly.</title>
        <authorList>
            <person name="Mayilraj S."/>
        </authorList>
    </citation>
    <scope>NUCLEOTIDE SEQUENCE [LARGE SCALE GENOMIC DNA]</scope>
    <source>
        <strain evidence="1 2">GDSW-R2A3</strain>
    </source>
</reference>
<proteinExistence type="predicted"/>